<sequence length="150" mass="18104">MGARKIQDEQEVIRWFEEGRTYAWMVEEYKRKYNIETVPSLWGNFRRRRGLDRRLTRNDDLIPWHVKVEHRWAYPLAMLRAEARLRDGKELSEVEQGRLDSWKTMLTEENAVVHYDPDTEEGFFYIPRQEGDTDLIHAPKVKTSPRKRVD</sequence>
<name>A0A2Z4QDF0_9CAUD</name>
<dbReference type="RefSeq" id="YP_010054673.1">
    <property type="nucleotide sequence ID" value="NC_054656.1"/>
</dbReference>
<protein>
    <submittedName>
        <fullName evidence="1">Immunity repressor</fullName>
    </submittedName>
</protein>
<dbReference type="EMBL" id="MH248947">
    <property type="protein sequence ID" value="AWY07595.1"/>
    <property type="molecule type" value="Genomic_DNA"/>
</dbReference>
<reference evidence="2" key="1">
    <citation type="submission" date="2018-04" db="EMBL/GenBank/DDBJ databases">
        <authorList>
            <person name="Go L.Y."/>
            <person name="Mitchell J.A."/>
        </authorList>
    </citation>
    <scope>NUCLEOTIDE SEQUENCE [LARGE SCALE GENOMIC DNA]</scope>
</reference>
<dbReference type="KEGG" id="vg:64470591"/>
<proteinExistence type="predicted"/>
<evidence type="ECO:0000313" key="2">
    <source>
        <dbReference type="Proteomes" id="UP000250856"/>
    </source>
</evidence>
<dbReference type="GeneID" id="64470591"/>
<accession>A0A2Z4QDF0</accession>
<evidence type="ECO:0000313" key="1">
    <source>
        <dbReference type="EMBL" id="AWY07595.1"/>
    </source>
</evidence>
<dbReference type="Proteomes" id="UP000250856">
    <property type="component" value="Segment"/>
</dbReference>
<organism evidence="1 2">
    <name type="scientific">Streptomyces phage Yosif</name>
    <dbReference type="NCBI Taxonomy" id="2201421"/>
    <lineage>
        <taxon>Viruses</taxon>
        <taxon>Duplodnaviria</taxon>
        <taxon>Heunggongvirae</taxon>
        <taxon>Uroviricota</taxon>
        <taxon>Caudoviricetes</taxon>
        <taxon>Arquatrovirinae</taxon>
        <taxon>Yosifvirus</taxon>
        <taxon>Yosifvirus yosif</taxon>
    </lineage>
</organism>
<keyword evidence="2" id="KW-1185">Reference proteome</keyword>
<gene>
    <name evidence="1" type="primary">31</name>
    <name evidence="1" type="ORF">SEA_YOSIF_31</name>
</gene>